<dbReference type="AlphaFoldDB" id="A0A7J6HID3"/>
<organism evidence="5 7">
    <name type="scientific">Cannabis sativa</name>
    <name type="common">Hemp</name>
    <name type="synonym">Marijuana</name>
    <dbReference type="NCBI Taxonomy" id="3483"/>
    <lineage>
        <taxon>Eukaryota</taxon>
        <taxon>Viridiplantae</taxon>
        <taxon>Streptophyta</taxon>
        <taxon>Embryophyta</taxon>
        <taxon>Tracheophyta</taxon>
        <taxon>Spermatophyta</taxon>
        <taxon>Magnoliopsida</taxon>
        <taxon>eudicotyledons</taxon>
        <taxon>Gunneridae</taxon>
        <taxon>Pentapetalae</taxon>
        <taxon>rosids</taxon>
        <taxon>fabids</taxon>
        <taxon>Rosales</taxon>
        <taxon>Cannabaceae</taxon>
        <taxon>Cannabis</taxon>
    </lineage>
</organism>
<dbReference type="PANTHER" id="PTHR31234">
    <property type="entry name" value="LATE EMBRYOGENESIS ABUNDANT (LEA) HYDROXYPROLINE-RICH GLYCOPROTEIN FAMILY"/>
    <property type="match status" value="1"/>
</dbReference>
<feature type="transmembrane region" description="Helical" evidence="3">
    <location>
        <begin position="44"/>
        <end position="71"/>
    </location>
</feature>
<evidence type="ECO:0000313" key="4">
    <source>
        <dbReference type="EMBL" id="KAF4382526.1"/>
    </source>
</evidence>
<dbReference type="GO" id="GO:0005886">
    <property type="term" value="C:plasma membrane"/>
    <property type="evidence" value="ECO:0007669"/>
    <property type="project" value="TreeGrafter"/>
</dbReference>
<comment type="subcellular location">
    <subcellularLocation>
        <location evidence="1">Membrane</location>
    </subcellularLocation>
</comment>
<dbReference type="Proteomes" id="UP000525078">
    <property type="component" value="Unassembled WGS sequence"/>
</dbReference>
<evidence type="ECO:0000256" key="2">
    <source>
        <dbReference type="ARBA" id="ARBA00023136"/>
    </source>
</evidence>
<name>A0A7J6HID3_CANSA</name>
<accession>A0A7J6HID3</accession>
<keyword evidence="3" id="KW-0812">Transmembrane</keyword>
<evidence type="ECO:0000256" key="1">
    <source>
        <dbReference type="ARBA" id="ARBA00004370"/>
    </source>
</evidence>
<gene>
    <name evidence="4" type="ORF">F8388_015354</name>
    <name evidence="5" type="ORF">G4B88_018489</name>
</gene>
<comment type="caution">
    <text evidence="5">The sequence shown here is derived from an EMBL/GenBank/DDBJ whole genome shotgun (WGS) entry which is preliminary data.</text>
</comment>
<proteinExistence type="predicted"/>
<dbReference type="GO" id="GO:0098542">
    <property type="term" value="P:defense response to other organism"/>
    <property type="evidence" value="ECO:0007669"/>
    <property type="project" value="InterPro"/>
</dbReference>
<dbReference type="OrthoDB" id="778052at2759"/>
<dbReference type="EMBL" id="JAATIP010000054">
    <property type="protein sequence ID" value="KAF4382526.1"/>
    <property type="molecule type" value="Genomic_DNA"/>
</dbReference>
<reference evidence="6 7" key="1">
    <citation type="journal article" date="2020" name="bioRxiv">
        <title>Sequence and annotation of 42 cannabis genomes reveals extensive copy number variation in cannabinoid synthesis and pathogen resistance genes.</title>
        <authorList>
            <person name="Mckernan K.J."/>
            <person name="Helbert Y."/>
            <person name="Kane L.T."/>
            <person name="Ebling H."/>
            <person name="Zhang L."/>
            <person name="Liu B."/>
            <person name="Eaton Z."/>
            <person name="Mclaughlin S."/>
            <person name="Kingan S."/>
            <person name="Baybayan P."/>
            <person name="Concepcion G."/>
            <person name="Jordan M."/>
            <person name="Riva A."/>
            <person name="Barbazuk W."/>
            <person name="Harkins T."/>
        </authorList>
    </citation>
    <scope>NUCLEOTIDE SEQUENCE [LARGE SCALE GENOMIC DNA]</scope>
    <source>
        <strain evidence="6 7">cv. Jamaican Lion 4</strain>
        <strain evidence="5">Father</strain>
        <strain evidence="4">Mother</strain>
        <tissue evidence="5">Leaf</tissue>
    </source>
</reference>
<protein>
    <recommendedName>
        <fullName evidence="8">Late embryogenesis abundant protein LEA-2 subgroup domain-containing protein</fullName>
    </recommendedName>
</protein>
<dbReference type="InterPro" id="IPR044839">
    <property type="entry name" value="NDR1-like"/>
</dbReference>
<evidence type="ECO:0000313" key="5">
    <source>
        <dbReference type="EMBL" id="KAF4394339.1"/>
    </source>
</evidence>
<evidence type="ECO:0008006" key="8">
    <source>
        <dbReference type="Google" id="ProtNLM"/>
    </source>
</evidence>
<dbReference type="EMBL" id="JAATIQ010000045">
    <property type="protein sequence ID" value="KAF4394339.1"/>
    <property type="molecule type" value="Genomic_DNA"/>
</dbReference>
<dbReference type="PANTHER" id="PTHR31234:SF72">
    <property type="entry name" value="NDR1_HIN1-LIKE PROTEIN 6"/>
    <property type="match status" value="1"/>
</dbReference>
<evidence type="ECO:0000313" key="6">
    <source>
        <dbReference type="Proteomes" id="UP000525078"/>
    </source>
</evidence>
<evidence type="ECO:0000313" key="7">
    <source>
        <dbReference type="Proteomes" id="UP000583929"/>
    </source>
</evidence>
<dbReference type="Proteomes" id="UP000583929">
    <property type="component" value="Unassembled WGS sequence"/>
</dbReference>
<evidence type="ECO:0000256" key="3">
    <source>
        <dbReference type="SAM" id="Phobius"/>
    </source>
</evidence>
<keyword evidence="2 3" id="KW-0472">Membrane</keyword>
<sequence>MASGYPKNYSMFSENEGGLKPPPYRRNIPRYQSYNNSKKSSSSCCFRCIGCFYCCLFLLVFLSAILTFYLYTMYRPQVPNYGVNNFSVNTFNVMKDFSLEAEFVVVVKADNPNEHIGFIYGKESYVIVTYSNSELCSGKLPAFHQPVKNTTLMSVVLKGKSEFGSGMQEVLMDNRHTGKIPLFVKVKVPVSVVLGSLPLRQVVVFVNCSLVVDNLQPNKKARILSSKYSYNVEF</sequence>
<keyword evidence="7" id="KW-1185">Reference proteome</keyword>
<keyword evidence="3" id="KW-1133">Transmembrane helix</keyword>